<dbReference type="EMBL" id="JBHRSZ010000004">
    <property type="protein sequence ID" value="MFC3151301.1"/>
    <property type="molecule type" value="Genomic_DNA"/>
</dbReference>
<keyword evidence="2" id="KW-1185">Reference proteome</keyword>
<comment type="caution">
    <text evidence="1">The sequence shown here is derived from an EMBL/GenBank/DDBJ whole genome shotgun (WGS) entry which is preliminary data.</text>
</comment>
<protein>
    <submittedName>
        <fullName evidence="1">4-oxalocrotonate tautomerase family protein</fullName>
    </submittedName>
</protein>
<evidence type="ECO:0000313" key="1">
    <source>
        <dbReference type="EMBL" id="MFC3151301.1"/>
    </source>
</evidence>
<name>A0ABV7HIC3_9GAMM</name>
<dbReference type="Gene3D" id="3.30.429.10">
    <property type="entry name" value="Macrophage Migration Inhibitory Factor"/>
    <property type="match status" value="1"/>
</dbReference>
<dbReference type="InterPro" id="IPR014347">
    <property type="entry name" value="Tautomerase/MIF_sf"/>
</dbReference>
<proteinExistence type="predicted"/>
<dbReference type="Proteomes" id="UP001595476">
    <property type="component" value="Unassembled WGS sequence"/>
</dbReference>
<organism evidence="1 2">
    <name type="scientific">Litoribrevibacter euphylliae</name>
    <dbReference type="NCBI Taxonomy" id="1834034"/>
    <lineage>
        <taxon>Bacteria</taxon>
        <taxon>Pseudomonadati</taxon>
        <taxon>Pseudomonadota</taxon>
        <taxon>Gammaproteobacteria</taxon>
        <taxon>Oceanospirillales</taxon>
        <taxon>Oceanospirillaceae</taxon>
        <taxon>Litoribrevibacter</taxon>
    </lineage>
</organism>
<accession>A0ABV7HIC3</accession>
<gene>
    <name evidence="1" type="ORF">ACFOEK_09715</name>
</gene>
<sequence>MPLYTVSTFNPIPQDKKQIIAKGITDTHCEITGAPAQFVQVLFFHGIKINKKQIAYVTGSIRSGRDASTKNKIITGFKEVIVNAIVTKQTNDSIGPERVSVVLQDVPAKWAIEGGAIMPEPGQEAEWLEKYAN</sequence>
<evidence type="ECO:0000313" key="2">
    <source>
        <dbReference type="Proteomes" id="UP001595476"/>
    </source>
</evidence>
<dbReference type="RefSeq" id="WP_386719809.1">
    <property type="nucleotide sequence ID" value="NZ_JBHRSZ010000004.1"/>
</dbReference>
<dbReference type="SUPFAM" id="SSF55331">
    <property type="entry name" value="Tautomerase/MIF"/>
    <property type="match status" value="1"/>
</dbReference>
<reference evidence="2" key="1">
    <citation type="journal article" date="2019" name="Int. J. Syst. Evol. Microbiol.">
        <title>The Global Catalogue of Microorganisms (GCM) 10K type strain sequencing project: providing services to taxonomists for standard genome sequencing and annotation.</title>
        <authorList>
            <consortium name="The Broad Institute Genomics Platform"/>
            <consortium name="The Broad Institute Genome Sequencing Center for Infectious Disease"/>
            <person name="Wu L."/>
            <person name="Ma J."/>
        </authorList>
    </citation>
    <scope>NUCLEOTIDE SEQUENCE [LARGE SCALE GENOMIC DNA]</scope>
    <source>
        <strain evidence="2">KCTC 52438</strain>
    </source>
</reference>